<comment type="caution">
    <text evidence="2">The sequence shown here is derived from an EMBL/GenBank/DDBJ whole genome shotgun (WGS) entry which is preliminary data.</text>
</comment>
<evidence type="ECO:0000259" key="1">
    <source>
        <dbReference type="PROSITE" id="PS51534"/>
    </source>
</evidence>
<gene>
    <name evidence="2" type="ORF">EES38_07125</name>
</gene>
<dbReference type="AlphaFoldDB" id="A0A3N9TKH3"/>
<dbReference type="EMBL" id="RJVQ01000002">
    <property type="protein sequence ID" value="RQW64343.1"/>
    <property type="molecule type" value="Genomic_DNA"/>
</dbReference>
<dbReference type="InterPro" id="IPR035897">
    <property type="entry name" value="Toll_tir_struct_dom_sf"/>
</dbReference>
<accession>A0A3N9TKH3</accession>
<dbReference type="Proteomes" id="UP000281112">
    <property type="component" value="Unassembled WGS sequence"/>
</dbReference>
<evidence type="ECO:0000313" key="2">
    <source>
        <dbReference type="EMBL" id="RQW64343.1"/>
    </source>
</evidence>
<organism evidence="2 3">
    <name type="scientific">Vibrio viridaestus</name>
    <dbReference type="NCBI Taxonomy" id="2487322"/>
    <lineage>
        <taxon>Bacteria</taxon>
        <taxon>Pseudomonadati</taxon>
        <taxon>Pseudomonadota</taxon>
        <taxon>Gammaproteobacteria</taxon>
        <taxon>Vibrionales</taxon>
        <taxon>Vibrionaceae</taxon>
        <taxon>Vibrio</taxon>
    </lineage>
</organism>
<dbReference type="InterPro" id="IPR013568">
    <property type="entry name" value="SEFIR_dom"/>
</dbReference>
<sequence>MEIMEEPKVFISYSWTNQSHQELVKHWADRLVADGVDVILDIYDLKEGDDKYAFMETMVTDPDVTHVLVICDSSYAEKANARKAGVGTESQIISGEVYEKVKQSKFIPIVCEFGNDGEPILPAFMKSRMWINFSSSEAENENWEQLVRLLYGKPQHVKPKKGKAPTFITSDTPIPTSEAYAKFNSLKQAILQDKKGLKHYRRDFVEACISYADDLRVRERPEVESMGEKILEDCGKLKAVRNHLCDWVLLESEISDENEFSESLIDVLEKLRELKSRPAEINQWSDSWFEAHSVFVYETFLYIVAALLKSGAYKTLNEVFRSHYLIPRSDSYGQTNFERFDCFYGYSEALQSVLAPENQRLYAPAAELIKRQADREDIPFSEIRQAELLVLLMAFITPDTCWYPATLHYSSYGNGYPFFVRAAQHKNFSKLALITGISDANELRKKVKEGHERLDTERWYNFHYERNFWSSMNMDELDSIK</sequence>
<dbReference type="Gene3D" id="3.40.50.10140">
    <property type="entry name" value="Toll/interleukin-1 receptor homology (TIR) domain"/>
    <property type="match status" value="1"/>
</dbReference>
<dbReference type="OrthoDB" id="5149141at2"/>
<dbReference type="PROSITE" id="PS51534">
    <property type="entry name" value="SEFIR"/>
    <property type="match status" value="1"/>
</dbReference>
<evidence type="ECO:0000313" key="3">
    <source>
        <dbReference type="Proteomes" id="UP000281112"/>
    </source>
</evidence>
<dbReference type="Pfam" id="PF08357">
    <property type="entry name" value="SEFIR"/>
    <property type="match status" value="1"/>
</dbReference>
<proteinExistence type="predicted"/>
<feature type="domain" description="SEFIR" evidence="1">
    <location>
        <begin position="6"/>
        <end position="142"/>
    </location>
</feature>
<keyword evidence="3" id="KW-1185">Reference proteome</keyword>
<name>A0A3N9TKH3_9VIBR</name>
<protein>
    <recommendedName>
        <fullName evidence="1">SEFIR domain-containing protein</fullName>
    </recommendedName>
</protein>
<reference evidence="2 3" key="1">
    <citation type="submission" date="2018-11" db="EMBL/GenBank/DDBJ databases">
        <title>Vibrio LJC006 sp. nov., isolated from seawater during the bloom of the enteromorpha.</title>
        <authorList>
            <person name="Liang J."/>
        </authorList>
    </citation>
    <scope>NUCLEOTIDE SEQUENCE [LARGE SCALE GENOMIC DNA]</scope>
    <source>
        <strain evidence="2 3">LJC006</strain>
    </source>
</reference>